<keyword evidence="2" id="KW-1185">Reference proteome</keyword>
<protein>
    <submittedName>
        <fullName evidence="1">Uncharacterized protein</fullName>
    </submittedName>
</protein>
<dbReference type="EMBL" id="AP014629">
    <property type="protein sequence ID" value="BAP28938.1"/>
    <property type="molecule type" value="Genomic_DNA"/>
</dbReference>
<proteinExistence type="predicted"/>
<organism evidence="1 2">
    <name type="scientific">Edwardsiella phage GF-2</name>
    <dbReference type="NCBI Taxonomy" id="1537091"/>
    <lineage>
        <taxon>Viruses</taxon>
        <taxon>Duplodnaviria</taxon>
        <taxon>Heunggongvirae</taxon>
        <taxon>Uroviricota</taxon>
        <taxon>Caudoviricetes</taxon>
        <taxon>Gofduovirus</taxon>
        <taxon>Gofduovirus GF2</taxon>
    </lineage>
</organism>
<evidence type="ECO:0000313" key="2">
    <source>
        <dbReference type="Proteomes" id="UP000202039"/>
    </source>
</evidence>
<dbReference type="Proteomes" id="UP000202039">
    <property type="component" value="Segment"/>
</dbReference>
<name>A0A077KB17_9CAUD</name>
<reference evidence="1 2" key="1">
    <citation type="journal article" date="2015" name="Arch. Virol.">
        <title>Full-genome sequence of a novel myovirus, GF-2, infecting Edwardsiella tarda: comparison with other Edwardsiella myoviral genomes.</title>
        <authorList>
            <person name="Yasuike M."/>
            <person name="Nishiki I."/>
            <person name="Iwasaki Y."/>
            <person name="Nakamura Y."/>
            <person name="Fujiwara A."/>
            <person name="Sugaya E."/>
            <person name="Kawato Y."/>
            <person name="Nagai S."/>
            <person name="Kobayashi T."/>
            <person name="Ototake M."/>
            <person name="Nakai T."/>
        </authorList>
    </citation>
    <scope>NUCLEOTIDE SEQUENCE [LARGE SCALE GENOMIC DNA]</scope>
</reference>
<evidence type="ECO:0000313" key="1">
    <source>
        <dbReference type="EMBL" id="BAP28938.1"/>
    </source>
</evidence>
<dbReference type="GeneID" id="23681489"/>
<sequence length="126" mass="15180">MFDYIGHALRTVTGFYQRPFSSEWDYRLNEMIEDGDIVGFDGYTIDFCYCGNVISVWVENRWYAFGAEYRVNGGFVPDSMKFRPTFKTMKKLWNAYINYKYYIDVEYYKSLDKRKIDKYSIRSNSE</sequence>
<dbReference type="KEGG" id="vg:23681489"/>
<accession>A0A077KB17</accession>
<dbReference type="RefSeq" id="YP_009126670.1">
    <property type="nucleotide sequence ID" value="NC_026611.1"/>
</dbReference>